<evidence type="ECO:0000256" key="1">
    <source>
        <dbReference type="PROSITE-ProRule" id="PRU00339"/>
    </source>
</evidence>
<dbReference type="Pfam" id="PF00535">
    <property type="entry name" value="Glycos_transf_2"/>
    <property type="match status" value="1"/>
</dbReference>
<dbReference type="Gene3D" id="1.25.40.10">
    <property type="entry name" value="Tetratricopeptide repeat domain"/>
    <property type="match status" value="1"/>
</dbReference>
<keyword evidence="4" id="KW-1185">Reference proteome</keyword>
<dbReference type="PANTHER" id="PTHR43630:SF2">
    <property type="entry name" value="GLYCOSYLTRANSFERASE"/>
    <property type="match status" value="1"/>
</dbReference>
<dbReference type="InterPro" id="IPR011990">
    <property type="entry name" value="TPR-like_helical_dom_sf"/>
</dbReference>
<dbReference type="CDD" id="cd02511">
    <property type="entry name" value="Beta4Glucosyltransferase"/>
    <property type="match status" value="1"/>
</dbReference>
<evidence type="ECO:0000259" key="2">
    <source>
        <dbReference type="Pfam" id="PF00535"/>
    </source>
</evidence>
<dbReference type="RefSeq" id="WP_034423953.1">
    <property type="nucleotide sequence ID" value="NZ_CP045798.1"/>
</dbReference>
<organism evidence="3 4">
    <name type="scientific">Thermanaerosceptrum fracticalcis</name>
    <dbReference type="NCBI Taxonomy" id="1712410"/>
    <lineage>
        <taxon>Bacteria</taxon>
        <taxon>Bacillati</taxon>
        <taxon>Bacillota</taxon>
        <taxon>Clostridia</taxon>
        <taxon>Eubacteriales</taxon>
        <taxon>Peptococcaceae</taxon>
        <taxon>Thermanaerosceptrum</taxon>
    </lineage>
</organism>
<dbReference type="EMBL" id="CP045798">
    <property type="protein sequence ID" value="QNB45135.1"/>
    <property type="molecule type" value="Genomic_DNA"/>
</dbReference>
<name>A0A7G6DZ81_THEFR</name>
<dbReference type="InterPro" id="IPR029044">
    <property type="entry name" value="Nucleotide-diphossugar_trans"/>
</dbReference>
<keyword evidence="3" id="KW-0808">Transferase</keyword>
<feature type="domain" description="Glycosyltransferase 2-like" evidence="2">
    <location>
        <begin position="9"/>
        <end position="104"/>
    </location>
</feature>
<dbReference type="SMART" id="SM00028">
    <property type="entry name" value="TPR"/>
    <property type="match status" value="3"/>
</dbReference>
<gene>
    <name evidence="3" type="ORF">BR63_01645</name>
</gene>
<accession>A0A7G6DZ81</accession>
<feature type="repeat" description="TPR" evidence="1">
    <location>
        <begin position="269"/>
        <end position="302"/>
    </location>
</feature>
<reference evidence="3 4" key="1">
    <citation type="journal article" date="2019" name="Front. Microbiol.">
        <title>Thermoanaerosceptrum fracticalcis gen. nov. sp. nov., a Novel Fumarate-Fermenting Microorganism From a Deep Fractured Carbonate Aquifer of the US Great Basin.</title>
        <authorList>
            <person name="Hamilton-Brehm S.D."/>
            <person name="Stewart L.E."/>
            <person name="Zavarin M."/>
            <person name="Caldwell M."/>
            <person name="Lawson P.A."/>
            <person name="Onstott T.C."/>
            <person name="Grzymski J."/>
            <person name="Neveux I."/>
            <person name="Lollar B.S."/>
            <person name="Russell C.E."/>
            <person name="Moser D.P."/>
        </authorList>
    </citation>
    <scope>NUCLEOTIDE SEQUENCE [LARGE SCALE GENOMIC DNA]</scope>
    <source>
        <strain evidence="3 4">DRI-13</strain>
    </source>
</reference>
<evidence type="ECO:0000313" key="3">
    <source>
        <dbReference type="EMBL" id="QNB45135.1"/>
    </source>
</evidence>
<dbReference type="Pfam" id="PF13181">
    <property type="entry name" value="TPR_8"/>
    <property type="match status" value="2"/>
</dbReference>
<proteinExistence type="predicted"/>
<evidence type="ECO:0000313" key="4">
    <source>
        <dbReference type="Proteomes" id="UP000515847"/>
    </source>
</evidence>
<dbReference type="PANTHER" id="PTHR43630">
    <property type="entry name" value="POLY-BETA-1,6-N-ACETYL-D-GLUCOSAMINE SYNTHASE"/>
    <property type="match status" value="1"/>
</dbReference>
<dbReference type="Proteomes" id="UP000515847">
    <property type="component" value="Chromosome"/>
</dbReference>
<dbReference type="InterPro" id="IPR001173">
    <property type="entry name" value="Glyco_trans_2-like"/>
</dbReference>
<feature type="repeat" description="TPR" evidence="1">
    <location>
        <begin position="314"/>
        <end position="347"/>
    </location>
</feature>
<dbReference type="GO" id="GO:0016740">
    <property type="term" value="F:transferase activity"/>
    <property type="evidence" value="ECO:0007669"/>
    <property type="project" value="UniProtKB-KW"/>
</dbReference>
<dbReference type="PROSITE" id="PS50005">
    <property type="entry name" value="TPR"/>
    <property type="match status" value="2"/>
</dbReference>
<dbReference type="KEGG" id="tfr:BR63_01645"/>
<keyword evidence="1" id="KW-0802">TPR repeat</keyword>
<protein>
    <submittedName>
        <fullName evidence="3">Glycosyltransferase</fullName>
    </submittedName>
</protein>
<dbReference type="SUPFAM" id="SSF53448">
    <property type="entry name" value="Nucleotide-diphospho-sugar transferases"/>
    <property type="match status" value="1"/>
</dbReference>
<dbReference type="OrthoDB" id="9815923at2"/>
<dbReference type="SUPFAM" id="SSF48452">
    <property type="entry name" value="TPR-like"/>
    <property type="match status" value="2"/>
</dbReference>
<dbReference type="AlphaFoldDB" id="A0A7G6DZ81"/>
<dbReference type="InterPro" id="IPR019734">
    <property type="entry name" value="TPR_rpt"/>
</dbReference>
<sequence length="585" mass="67229">MNNTITLTMIVRNEAANIENCLNSVYKQVDEIVIVDTGSTDNTVEIARSFTDKIYFYPWQGDFSAARNFALDKAKGEWIIYLDADEELLCASDELKSLVSRDKATEAYLLPLNNPTTDFTGVYNRFFVLRLFKNNGSYRFKGKIHEQVIVPPKNAVGIAESPVINHKLLPAKERNRKRGRNLALLKQALAEDPHNNFLQYYLGVEWLMLGKPAQALSYFKSAYNNLTDEYLLFRGPALRYLLVCLQSLGRLDEAICLCLEADLKYPEYTDIYYLAGHLFEEKEEYELAIKWFTQAVKCGTPPPLFSHLAGTESFLAYYHLGFCLEKLGETEKAVDYYVMALKANEKYIYPIYNLFVLLLTKYGAHRTLAYFQEHKYLNNVELALAVAHLFFQAGFRALAIECLESCNIRGNKDEEVKFYLGKYSIFSGRLLSGLQNLSEISPTSPFYTQAQLQRTIAFLLGGSFPEARILALELWKNHQTRCHGYVLLNLIRFLERDEMITPPQKIRGMDVLKPVLELLNESSCCLPDPRLRQCLHYWKLRQGLEIFLKNISPEGYLRLVEHYQDKSSDLHNLVEYKFGCGGTKV</sequence>
<dbReference type="Gene3D" id="3.90.550.10">
    <property type="entry name" value="Spore Coat Polysaccharide Biosynthesis Protein SpsA, Chain A"/>
    <property type="match status" value="1"/>
</dbReference>